<dbReference type="InterPro" id="IPR013325">
    <property type="entry name" value="RNA_pol_sigma_r2"/>
</dbReference>
<dbReference type="Proteomes" id="UP000198862">
    <property type="component" value="Unassembled WGS sequence"/>
</dbReference>
<dbReference type="InterPro" id="IPR014284">
    <property type="entry name" value="RNA_pol_sigma-70_dom"/>
</dbReference>
<name>A0A1I1I9S0_9GAMM</name>
<dbReference type="OrthoDB" id="9797134at2"/>
<dbReference type="AlphaFoldDB" id="A0A1I1I9S0"/>
<dbReference type="InterPro" id="IPR036388">
    <property type="entry name" value="WH-like_DNA-bd_sf"/>
</dbReference>
<dbReference type="GO" id="GO:0003700">
    <property type="term" value="F:DNA-binding transcription factor activity"/>
    <property type="evidence" value="ECO:0007669"/>
    <property type="project" value="InterPro"/>
</dbReference>
<proteinExistence type="predicted"/>
<sequence>MSISKPHVLQLFQKEYQNLFKFIKYKVKCPDLTFDLLQDLYLKLQSIPVKKEISNPKGYLNTAARNLIIDNSRKPYQVLETGLDDKIDQAICNQSSPEQSAINQNMIEQLNIALSQLPHEKQDLLTLSRVYGWTNTQIAKHKNKSLSWVEKNLALSLIMCSEIAQEQNKNGQ</sequence>
<dbReference type="STRING" id="1123010.SAMN02745724_01439"/>
<gene>
    <name evidence="1" type="ORF">SAMN02745724_01439</name>
</gene>
<dbReference type="InterPro" id="IPR013324">
    <property type="entry name" value="RNA_pol_sigma_r3/r4-like"/>
</dbReference>
<dbReference type="SUPFAM" id="SSF88659">
    <property type="entry name" value="Sigma3 and sigma4 domains of RNA polymerase sigma factors"/>
    <property type="match status" value="1"/>
</dbReference>
<accession>A0A1I1I9S0</accession>
<dbReference type="EMBL" id="FOLO01000007">
    <property type="protein sequence ID" value="SFC32761.1"/>
    <property type="molecule type" value="Genomic_DNA"/>
</dbReference>
<organism evidence="1 2">
    <name type="scientific">Pseudoalteromonas denitrificans DSM 6059</name>
    <dbReference type="NCBI Taxonomy" id="1123010"/>
    <lineage>
        <taxon>Bacteria</taxon>
        <taxon>Pseudomonadati</taxon>
        <taxon>Pseudomonadota</taxon>
        <taxon>Gammaproteobacteria</taxon>
        <taxon>Alteromonadales</taxon>
        <taxon>Pseudoalteromonadaceae</taxon>
        <taxon>Pseudoalteromonas</taxon>
    </lineage>
</organism>
<protein>
    <submittedName>
        <fullName evidence="1">RNA polymerase sigma-70 factor, ECF subfamily</fullName>
    </submittedName>
</protein>
<dbReference type="SUPFAM" id="SSF88946">
    <property type="entry name" value="Sigma2 domain of RNA polymerase sigma factors"/>
    <property type="match status" value="1"/>
</dbReference>
<dbReference type="RefSeq" id="WP_091982282.1">
    <property type="nucleotide sequence ID" value="NZ_FOLO01000007.1"/>
</dbReference>
<evidence type="ECO:0000313" key="2">
    <source>
        <dbReference type="Proteomes" id="UP000198862"/>
    </source>
</evidence>
<dbReference type="NCBIfam" id="TIGR02937">
    <property type="entry name" value="sigma70-ECF"/>
    <property type="match status" value="1"/>
</dbReference>
<dbReference type="Gene3D" id="1.10.1740.10">
    <property type="match status" value="1"/>
</dbReference>
<evidence type="ECO:0000313" key="1">
    <source>
        <dbReference type="EMBL" id="SFC32761.1"/>
    </source>
</evidence>
<reference evidence="1 2" key="1">
    <citation type="submission" date="2016-10" db="EMBL/GenBank/DDBJ databases">
        <authorList>
            <person name="de Groot N.N."/>
        </authorList>
    </citation>
    <scope>NUCLEOTIDE SEQUENCE [LARGE SCALE GENOMIC DNA]</scope>
    <source>
        <strain evidence="1 2">DSM 6059</strain>
    </source>
</reference>
<dbReference type="Gene3D" id="1.10.10.10">
    <property type="entry name" value="Winged helix-like DNA-binding domain superfamily/Winged helix DNA-binding domain"/>
    <property type="match status" value="1"/>
</dbReference>
<keyword evidence="2" id="KW-1185">Reference proteome</keyword>
<dbReference type="GO" id="GO:0006352">
    <property type="term" value="P:DNA-templated transcription initiation"/>
    <property type="evidence" value="ECO:0007669"/>
    <property type="project" value="InterPro"/>
</dbReference>